<organism evidence="2 3">
    <name type="scientific">Paenisporosarcina macmurdoensis</name>
    <dbReference type="NCBI Taxonomy" id="212659"/>
    <lineage>
        <taxon>Bacteria</taxon>
        <taxon>Bacillati</taxon>
        <taxon>Bacillota</taxon>
        <taxon>Bacilli</taxon>
        <taxon>Bacillales</taxon>
        <taxon>Caryophanaceae</taxon>
        <taxon>Paenisporosarcina</taxon>
    </lineage>
</organism>
<feature type="transmembrane region" description="Helical" evidence="1">
    <location>
        <begin position="60"/>
        <end position="80"/>
    </location>
</feature>
<dbReference type="RefSeq" id="WP_377731814.1">
    <property type="nucleotide sequence ID" value="NZ_JBHSRI010000001.1"/>
</dbReference>
<accession>A0ABW1L3R1</accession>
<gene>
    <name evidence="2" type="ORF">ACFPYN_00010</name>
</gene>
<dbReference type="Proteomes" id="UP001596170">
    <property type="component" value="Unassembled WGS sequence"/>
</dbReference>
<protein>
    <recommendedName>
        <fullName evidence="4">Menaquinol-cytochrome c reductase cytochrome b subunit</fullName>
    </recommendedName>
</protein>
<dbReference type="EMBL" id="JBHSRI010000001">
    <property type="protein sequence ID" value="MFC6037821.1"/>
    <property type="molecule type" value="Genomic_DNA"/>
</dbReference>
<proteinExistence type="predicted"/>
<keyword evidence="1" id="KW-1133">Transmembrane helix</keyword>
<feature type="transmembrane region" description="Helical" evidence="1">
    <location>
        <begin position="7"/>
        <end position="28"/>
    </location>
</feature>
<evidence type="ECO:0000256" key="1">
    <source>
        <dbReference type="SAM" id="Phobius"/>
    </source>
</evidence>
<evidence type="ECO:0000313" key="2">
    <source>
        <dbReference type="EMBL" id="MFC6037821.1"/>
    </source>
</evidence>
<sequence length="85" mass="9577">MKVVLQAFMGSIAVHVVYIVGMVLVGYIKTRNYKPDIASAWDKVETLQNEVVFVKVNSPFLYLFTFLGVAVICGIIIFSYKELLN</sequence>
<keyword evidence="3" id="KW-1185">Reference proteome</keyword>
<evidence type="ECO:0008006" key="4">
    <source>
        <dbReference type="Google" id="ProtNLM"/>
    </source>
</evidence>
<comment type="caution">
    <text evidence="2">The sequence shown here is derived from an EMBL/GenBank/DDBJ whole genome shotgun (WGS) entry which is preliminary data.</text>
</comment>
<name>A0ABW1L3R1_9BACL</name>
<keyword evidence="1" id="KW-0472">Membrane</keyword>
<keyword evidence="1" id="KW-0812">Transmembrane</keyword>
<evidence type="ECO:0000313" key="3">
    <source>
        <dbReference type="Proteomes" id="UP001596170"/>
    </source>
</evidence>
<reference evidence="3" key="1">
    <citation type="journal article" date="2019" name="Int. J. Syst. Evol. Microbiol.">
        <title>The Global Catalogue of Microorganisms (GCM) 10K type strain sequencing project: providing services to taxonomists for standard genome sequencing and annotation.</title>
        <authorList>
            <consortium name="The Broad Institute Genomics Platform"/>
            <consortium name="The Broad Institute Genome Sequencing Center for Infectious Disease"/>
            <person name="Wu L."/>
            <person name="Ma J."/>
        </authorList>
    </citation>
    <scope>NUCLEOTIDE SEQUENCE [LARGE SCALE GENOMIC DNA]</scope>
    <source>
        <strain evidence="3">CCUG 54527</strain>
    </source>
</reference>